<dbReference type="EMBL" id="CCDI010000002">
    <property type="protein sequence ID" value="CDQ23779.1"/>
    <property type="molecule type" value="Genomic_DNA"/>
</dbReference>
<organism evidence="1 2">
    <name type="scientific">Halobacillus karajensis</name>
    <dbReference type="NCBI Taxonomy" id="195088"/>
    <lineage>
        <taxon>Bacteria</taxon>
        <taxon>Bacillati</taxon>
        <taxon>Bacillota</taxon>
        <taxon>Bacilli</taxon>
        <taxon>Bacillales</taxon>
        <taxon>Bacillaceae</taxon>
        <taxon>Halobacillus</taxon>
    </lineage>
</organism>
<reference evidence="2" key="1">
    <citation type="submission" date="2014-03" db="EMBL/GenBank/DDBJ databases">
        <authorList>
            <person name="Urmite Genomes U."/>
        </authorList>
    </citation>
    <scope>NUCLEOTIDE SEQUENCE [LARGE SCALE GENOMIC DNA]</scope>
    <source>
        <strain evidence="2">HD-03</strain>
    </source>
</reference>
<accession>A0A024P421</accession>
<comment type="caution">
    <text evidence="1">The sequence shown here is derived from an EMBL/GenBank/DDBJ whole genome shotgun (WGS) entry which is preliminary data.</text>
</comment>
<reference evidence="1 2" key="2">
    <citation type="submission" date="2014-05" db="EMBL/GenBank/DDBJ databases">
        <title>Draft genome sequence of Halobacillus karajensis HK-03.</title>
        <authorList>
            <person name="Khelaifia S."/>
            <person name="Croce O."/>
            <person name="Lagier J.C."/>
            <person name="Raoult D."/>
        </authorList>
    </citation>
    <scope>NUCLEOTIDE SEQUENCE [LARGE SCALE GENOMIC DNA]</scope>
    <source>
        <strain evidence="1 2">HD-03</strain>
    </source>
</reference>
<dbReference type="Proteomes" id="UP000028868">
    <property type="component" value="Unassembled WGS sequence"/>
</dbReference>
<dbReference type="AlphaFoldDB" id="A0A024P421"/>
<name>A0A024P421_9BACI</name>
<evidence type="ECO:0000313" key="2">
    <source>
        <dbReference type="Proteomes" id="UP000028868"/>
    </source>
</evidence>
<keyword evidence="2" id="KW-1185">Reference proteome</keyword>
<protein>
    <submittedName>
        <fullName evidence="1">Uncharacterized protein</fullName>
    </submittedName>
</protein>
<evidence type="ECO:0000313" key="1">
    <source>
        <dbReference type="EMBL" id="CDQ23779.1"/>
    </source>
</evidence>
<sequence length="45" mass="5022">MFLKPKIAPYEKAPAAFIVRDWNPLGKIAIKQRLKRGTGLLNGAE</sequence>
<proteinExistence type="predicted"/>
<gene>
    <name evidence="1" type="ORF">BN983_02030</name>
</gene>